<dbReference type="InterPro" id="IPR001227">
    <property type="entry name" value="Ac_transferase_dom_sf"/>
</dbReference>
<proteinExistence type="predicted"/>
<dbReference type="Gene3D" id="3.30.70.250">
    <property type="entry name" value="Malonyl-CoA ACP transacylase, ACP-binding"/>
    <property type="match status" value="1"/>
</dbReference>
<dbReference type="EMBL" id="BTRK01000002">
    <property type="protein sequence ID" value="GMR36221.1"/>
    <property type="molecule type" value="Genomic_DNA"/>
</dbReference>
<feature type="domain" description="Malonyl-CoA:ACP transacylase (MAT)" evidence="1">
    <location>
        <begin position="115"/>
        <end position="417"/>
    </location>
</feature>
<dbReference type="InterPro" id="IPR052760">
    <property type="entry name" value="Mitochondrial_malonyltrans"/>
</dbReference>
<protein>
    <recommendedName>
        <fullName evidence="1">Malonyl-CoA:ACP transacylase (MAT) domain-containing protein</fullName>
    </recommendedName>
</protein>
<organism evidence="2 3">
    <name type="scientific">Pristionchus mayeri</name>
    <dbReference type="NCBI Taxonomy" id="1317129"/>
    <lineage>
        <taxon>Eukaryota</taxon>
        <taxon>Metazoa</taxon>
        <taxon>Ecdysozoa</taxon>
        <taxon>Nematoda</taxon>
        <taxon>Chromadorea</taxon>
        <taxon>Rhabditida</taxon>
        <taxon>Rhabditina</taxon>
        <taxon>Diplogasteromorpha</taxon>
        <taxon>Diplogasteroidea</taxon>
        <taxon>Neodiplogasteridae</taxon>
        <taxon>Pristionchus</taxon>
    </lineage>
</organism>
<name>A0AAN4ZBV9_9BILA</name>
<dbReference type="SMART" id="SM00827">
    <property type="entry name" value="PKS_AT"/>
    <property type="match status" value="1"/>
</dbReference>
<dbReference type="InterPro" id="IPR016035">
    <property type="entry name" value="Acyl_Trfase/lysoPLipase"/>
</dbReference>
<dbReference type="InterPro" id="IPR014043">
    <property type="entry name" value="Acyl_transferase_dom"/>
</dbReference>
<reference evidence="3" key="1">
    <citation type="submission" date="2022-10" db="EMBL/GenBank/DDBJ databases">
        <title>Genome assembly of Pristionchus species.</title>
        <authorList>
            <person name="Yoshida K."/>
            <person name="Sommer R.J."/>
        </authorList>
    </citation>
    <scope>NUCLEOTIDE SEQUENCE [LARGE SCALE GENOMIC DNA]</scope>
    <source>
        <strain evidence="3">RS5460</strain>
    </source>
</reference>
<accession>A0AAN4ZBV9</accession>
<dbReference type="PANTHER" id="PTHR47170">
    <property type="entry name" value="MALONYL-COA ACP TRANSACYLASE, ACP-BINDING"/>
    <property type="match status" value="1"/>
</dbReference>
<dbReference type="Pfam" id="PF00698">
    <property type="entry name" value="Acyl_transf_1"/>
    <property type="match status" value="1"/>
</dbReference>
<dbReference type="AlphaFoldDB" id="A0AAN4ZBV9"/>
<feature type="non-terminal residue" evidence="2">
    <location>
        <position position="1"/>
    </location>
</feature>
<sequence>TSLSTPSSSANIRTLFLSPHLRVRGRRPIGQEGARKPGRPVEWLDEACQYADVPSVVLDPTTKLPYDEKDLSNLMEQSAKDALKESRRQRYGNKAKKDPKINFDHIPIQNQVVLLFPGQGAQFVGMGKKLRDSKGAMALFERASEILKYDLLSLCVDGPKTKLDQTLYCQPAVVVTSLAAFEALQEREEDILENCTDAAGFSVGEISALVAGGVLQFDDAIRIVAERAAAMHECSQLIRSGMCTVKVLAASRLDEAIHYARETAREKGEMDVCEVANHLYCGVKVVGASETCMKFLEESANTFKYTFVKRLAVSGAFHTRQMEGAVKRVMEAAKLAEITQSNMNVYSNYTGTAYKSKKAEIRGALAKQVTNTVKWEQIMQLLYRKHKDYVFPRYIECGPGKQLGSMLVATSKKAYKSYEKIEV</sequence>
<evidence type="ECO:0000313" key="2">
    <source>
        <dbReference type="EMBL" id="GMR36221.1"/>
    </source>
</evidence>
<comment type="caution">
    <text evidence="2">The sequence shown here is derived from an EMBL/GenBank/DDBJ whole genome shotgun (WGS) entry which is preliminary data.</text>
</comment>
<keyword evidence="3" id="KW-1185">Reference proteome</keyword>
<dbReference type="PANTHER" id="PTHR47170:SF2">
    <property type="entry name" value="MALONYL-COA:ACP TRANSACYLASE (MAT) DOMAIN-CONTAINING PROTEIN"/>
    <property type="match status" value="1"/>
</dbReference>
<dbReference type="Proteomes" id="UP001328107">
    <property type="component" value="Unassembled WGS sequence"/>
</dbReference>
<dbReference type="GO" id="GO:0016740">
    <property type="term" value="F:transferase activity"/>
    <property type="evidence" value="ECO:0007669"/>
    <property type="project" value="InterPro"/>
</dbReference>
<evidence type="ECO:0000259" key="1">
    <source>
        <dbReference type="SMART" id="SM00827"/>
    </source>
</evidence>
<gene>
    <name evidence="2" type="ORF">PMAYCL1PPCAC_06416</name>
</gene>
<dbReference type="SUPFAM" id="SSF52151">
    <property type="entry name" value="FabD/lysophospholipase-like"/>
    <property type="match status" value="1"/>
</dbReference>
<dbReference type="Gene3D" id="3.40.366.10">
    <property type="entry name" value="Malonyl-Coenzyme A Acyl Carrier Protein, domain 2"/>
    <property type="match status" value="1"/>
</dbReference>
<evidence type="ECO:0000313" key="3">
    <source>
        <dbReference type="Proteomes" id="UP001328107"/>
    </source>
</evidence>